<keyword evidence="1" id="KW-0472">Membrane</keyword>
<keyword evidence="1" id="KW-1133">Transmembrane helix</keyword>
<dbReference type="EMBL" id="CP006272">
    <property type="protein sequence ID" value="AGZ42843.1"/>
    <property type="molecule type" value="Genomic_DNA"/>
</dbReference>
<reference evidence="2 3" key="1">
    <citation type="journal article" date="2014" name="J. Biotechnol.">
        <title>Complete genome sequence of the actinobacterium Actinoplanes friuliensis HAG 010964, producer of the lipopeptide antibiotic friulimycin.</title>
        <authorList>
            <person name="Ruckert C."/>
            <person name="Szczepanowski R."/>
            <person name="Albersmeier A."/>
            <person name="Goesmann A."/>
            <person name="Fischer N."/>
            <person name="Steinkamper A."/>
            <person name="Puhler A."/>
            <person name="Biener R."/>
            <person name="Schwartz D."/>
            <person name="Kalinowski J."/>
        </authorList>
    </citation>
    <scope>NUCLEOTIDE SEQUENCE [LARGE SCALE GENOMIC DNA]</scope>
    <source>
        <strain evidence="2 3">DSM 7358</strain>
    </source>
</reference>
<protein>
    <submittedName>
        <fullName evidence="2">Uncharacterized protein</fullName>
    </submittedName>
</protein>
<organism evidence="2 3">
    <name type="scientific">Actinoplanes friuliensis DSM 7358</name>
    <dbReference type="NCBI Taxonomy" id="1246995"/>
    <lineage>
        <taxon>Bacteria</taxon>
        <taxon>Bacillati</taxon>
        <taxon>Actinomycetota</taxon>
        <taxon>Actinomycetes</taxon>
        <taxon>Micromonosporales</taxon>
        <taxon>Micromonosporaceae</taxon>
        <taxon>Actinoplanes</taxon>
    </lineage>
</organism>
<dbReference type="STRING" id="1246995.AFR_22865"/>
<dbReference type="KEGG" id="afs:AFR_22865"/>
<dbReference type="Proteomes" id="UP000017746">
    <property type="component" value="Chromosome"/>
</dbReference>
<gene>
    <name evidence="2" type="ORF">AFR_22865</name>
</gene>
<keyword evidence="3" id="KW-1185">Reference proteome</keyword>
<name>U5W0R6_9ACTN</name>
<accession>U5W0R6</accession>
<dbReference type="AlphaFoldDB" id="U5W0R6"/>
<proteinExistence type="predicted"/>
<dbReference type="OrthoDB" id="3403011at2"/>
<keyword evidence="1" id="KW-0812">Transmembrane</keyword>
<evidence type="ECO:0000256" key="1">
    <source>
        <dbReference type="SAM" id="Phobius"/>
    </source>
</evidence>
<dbReference type="PATRIC" id="fig|1246995.3.peg.4634"/>
<dbReference type="RefSeq" id="WP_023363349.1">
    <property type="nucleotide sequence ID" value="NC_022657.1"/>
</dbReference>
<feature type="transmembrane region" description="Helical" evidence="1">
    <location>
        <begin position="6"/>
        <end position="25"/>
    </location>
</feature>
<dbReference type="HOGENOM" id="CLU_2662786_0_0_11"/>
<sequence length="75" mass="8348">MDITASVFLVVLAALLISVVWYAGVRTRTAVSSDLQRQYADQAAETQRLLTDVTAQLADLNRRTADMHRILKDAE</sequence>
<evidence type="ECO:0000313" key="3">
    <source>
        <dbReference type="Proteomes" id="UP000017746"/>
    </source>
</evidence>
<evidence type="ECO:0000313" key="2">
    <source>
        <dbReference type="EMBL" id="AGZ42843.1"/>
    </source>
</evidence>